<protein>
    <submittedName>
        <fullName evidence="12">cAMP responsive element binding protein 3-like 1</fullName>
    </submittedName>
</protein>
<keyword evidence="6" id="KW-0010">Activator</keyword>
<dbReference type="AlphaFoldDB" id="A0A3P8UT47"/>
<dbReference type="GO" id="GO:0000981">
    <property type="term" value="F:DNA-binding transcription factor activity, RNA polymerase II-specific"/>
    <property type="evidence" value="ECO:0007669"/>
    <property type="project" value="TreeGrafter"/>
</dbReference>
<dbReference type="InParanoid" id="A0A3P8UT47"/>
<evidence type="ECO:0000256" key="10">
    <source>
        <dbReference type="SAM" id="MobiDB-lite"/>
    </source>
</evidence>
<dbReference type="STRING" id="244447.ENSCSEP00000003415"/>
<evidence type="ECO:0000256" key="1">
    <source>
        <dbReference type="ARBA" id="ARBA00004123"/>
    </source>
</evidence>
<dbReference type="GO" id="GO:0005789">
    <property type="term" value="C:endoplasmic reticulum membrane"/>
    <property type="evidence" value="ECO:0007669"/>
    <property type="project" value="UniProtKB-SubCell"/>
</dbReference>
<comment type="similarity">
    <text evidence="3">Belongs to the bZIP family. ATF subfamily.</text>
</comment>
<keyword evidence="7" id="KW-0804">Transcription</keyword>
<sequence length="354" mass="38808">MSCPLVFQPFGGDQLEDISSELFSSFFDDHLLERPLLAVRPPLLHMDIDSSSGEPPDLLITGTGQRGLTVLLLTFPSTILCLFSMQAYMSENIKPLPIKDEPKEIGQYLGVPSDDALQLPPTPANSNHSDSDGSLPPSSPNQPLRGSSSSSAISSSPFLTAPDKLQGSGPLILTDEEKRTLVAEGYPIPNKLPLTKSEEKALKRVRRKIKNKISAQESRRKKKEYVECLEKRVETYTSEKSDLWRKVEKLETANKSLLQQLHKLQSLIKGRVVLCSSKAASTQTGTCFMMMALCFVLVLGSFSSCLSPLSFSKNGQSSSRFTPSSPLPSAELYTTSRGELSDTSSGYMALKRLD</sequence>
<dbReference type="GO" id="GO:0006986">
    <property type="term" value="P:response to unfolded protein"/>
    <property type="evidence" value="ECO:0007669"/>
    <property type="project" value="UniProtKB-KW"/>
</dbReference>
<dbReference type="Proteomes" id="UP000265120">
    <property type="component" value="Chromosome 14"/>
</dbReference>
<evidence type="ECO:0000256" key="2">
    <source>
        <dbReference type="ARBA" id="ARBA00004648"/>
    </source>
</evidence>
<evidence type="ECO:0000256" key="7">
    <source>
        <dbReference type="ARBA" id="ARBA00023163"/>
    </source>
</evidence>
<keyword evidence="5" id="KW-0238">DNA-binding</keyword>
<evidence type="ECO:0000313" key="13">
    <source>
        <dbReference type="Proteomes" id="UP000265120"/>
    </source>
</evidence>
<evidence type="ECO:0000313" key="12">
    <source>
        <dbReference type="Ensembl" id="ENSCSEP00000003415.1"/>
    </source>
</evidence>
<dbReference type="SUPFAM" id="SSF57959">
    <property type="entry name" value="Leucine zipper domain"/>
    <property type="match status" value="1"/>
</dbReference>
<dbReference type="GO" id="GO:0005634">
    <property type="term" value="C:nucleus"/>
    <property type="evidence" value="ECO:0007669"/>
    <property type="project" value="UniProtKB-SubCell"/>
</dbReference>
<dbReference type="FunFam" id="1.20.5.170:FF:000054">
    <property type="entry name" value="Cyclic AMP-responsive element-binding protein 3-like 2"/>
    <property type="match status" value="1"/>
</dbReference>
<dbReference type="InterPro" id="IPR046347">
    <property type="entry name" value="bZIP_sf"/>
</dbReference>
<feature type="compositionally biased region" description="Low complexity" evidence="10">
    <location>
        <begin position="147"/>
        <end position="156"/>
    </location>
</feature>
<feature type="region of interest" description="Disordered" evidence="10">
    <location>
        <begin position="111"/>
        <end position="170"/>
    </location>
</feature>
<dbReference type="PROSITE" id="PS50217">
    <property type="entry name" value="BZIP"/>
    <property type="match status" value="1"/>
</dbReference>
<evidence type="ECO:0000259" key="11">
    <source>
        <dbReference type="PROSITE" id="PS50217"/>
    </source>
</evidence>
<evidence type="ECO:0000256" key="3">
    <source>
        <dbReference type="ARBA" id="ARBA00009050"/>
    </source>
</evidence>
<dbReference type="CDD" id="cd14689">
    <property type="entry name" value="bZIP_CREB3"/>
    <property type="match status" value="1"/>
</dbReference>
<keyword evidence="8" id="KW-0834">Unfolded protein response</keyword>
<evidence type="ECO:0000256" key="9">
    <source>
        <dbReference type="ARBA" id="ARBA00023242"/>
    </source>
</evidence>
<accession>A0A3P8UT47</accession>
<dbReference type="OMA" id="LENANXV"/>
<dbReference type="InterPro" id="IPR004827">
    <property type="entry name" value="bZIP"/>
</dbReference>
<evidence type="ECO:0000256" key="4">
    <source>
        <dbReference type="ARBA" id="ARBA00023015"/>
    </source>
</evidence>
<feature type="domain" description="BZIP" evidence="11">
    <location>
        <begin position="201"/>
        <end position="264"/>
    </location>
</feature>
<proteinExistence type="inferred from homology"/>
<organism evidence="12 13">
    <name type="scientific">Cynoglossus semilaevis</name>
    <name type="common">Tongue sole</name>
    <dbReference type="NCBI Taxonomy" id="244447"/>
    <lineage>
        <taxon>Eukaryota</taxon>
        <taxon>Metazoa</taxon>
        <taxon>Chordata</taxon>
        <taxon>Craniata</taxon>
        <taxon>Vertebrata</taxon>
        <taxon>Euteleostomi</taxon>
        <taxon>Actinopterygii</taxon>
        <taxon>Neopterygii</taxon>
        <taxon>Teleostei</taxon>
        <taxon>Neoteleostei</taxon>
        <taxon>Acanthomorphata</taxon>
        <taxon>Carangaria</taxon>
        <taxon>Pleuronectiformes</taxon>
        <taxon>Pleuronectoidei</taxon>
        <taxon>Cynoglossidae</taxon>
        <taxon>Cynoglossinae</taxon>
        <taxon>Cynoglossus</taxon>
    </lineage>
</organism>
<dbReference type="PROSITE" id="PS00036">
    <property type="entry name" value="BZIP_BASIC"/>
    <property type="match status" value="1"/>
</dbReference>
<name>A0A3P8UT47_CYNSE</name>
<dbReference type="PANTHER" id="PTHR46004">
    <property type="entry name" value="CYCLIC AMP RESPONSE ELEMENT-BINDING PROTEIN A"/>
    <property type="match status" value="1"/>
</dbReference>
<reference evidence="12" key="3">
    <citation type="submission" date="2025-09" db="UniProtKB">
        <authorList>
            <consortium name="Ensembl"/>
        </authorList>
    </citation>
    <scope>IDENTIFICATION</scope>
</reference>
<dbReference type="Pfam" id="PF00170">
    <property type="entry name" value="bZIP_1"/>
    <property type="match status" value="1"/>
</dbReference>
<evidence type="ECO:0000256" key="6">
    <source>
        <dbReference type="ARBA" id="ARBA00023159"/>
    </source>
</evidence>
<keyword evidence="9" id="KW-0539">Nucleus</keyword>
<evidence type="ECO:0000256" key="5">
    <source>
        <dbReference type="ARBA" id="ARBA00023125"/>
    </source>
</evidence>
<reference evidence="12 13" key="1">
    <citation type="journal article" date="2014" name="Nat. Genet.">
        <title>Whole-genome sequence of a flatfish provides insights into ZW sex chromosome evolution and adaptation to a benthic lifestyle.</title>
        <authorList>
            <person name="Chen S."/>
            <person name="Zhang G."/>
            <person name="Shao C."/>
            <person name="Huang Q."/>
            <person name="Liu G."/>
            <person name="Zhang P."/>
            <person name="Song W."/>
            <person name="An N."/>
            <person name="Chalopin D."/>
            <person name="Volff J.N."/>
            <person name="Hong Y."/>
            <person name="Li Q."/>
            <person name="Sha Z."/>
            <person name="Zhou H."/>
            <person name="Xie M."/>
            <person name="Yu Q."/>
            <person name="Liu Y."/>
            <person name="Xiang H."/>
            <person name="Wang N."/>
            <person name="Wu K."/>
            <person name="Yang C."/>
            <person name="Zhou Q."/>
            <person name="Liao X."/>
            <person name="Yang L."/>
            <person name="Hu Q."/>
            <person name="Zhang J."/>
            <person name="Meng L."/>
            <person name="Jin L."/>
            <person name="Tian Y."/>
            <person name="Lian J."/>
            <person name="Yang J."/>
            <person name="Miao G."/>
            <person name="Liu S."/>
            <person name="Liang Z."/>
            <person name="Yan F."/>
            <person name="Li Y."/>
            <person name="Sun B."/>
            <person name="Zhang H."/>
            <person name="Zhang J."/>
            <person name="Zhu Y."/>
            <person name="Du M."/>
            <person name="Zhao Y."/>
            <person name="Schartl M."/>
            <person name="Tang Q."/>
            <person name="Wang J."/>
        </authorList>
    </citation>
    <scope>NUCLEOTIDE SEQUENCE</scope>
</reference>
<keyword evidence="4" id="KW-0805">Transcription regulation</keyword>
<reference evidence="12" key="2">
    <citation type="submission" date="2025-08" db="UniProtKB">
        <authorList>
            <consortium name="Ensembl"/>
        </authorList>
    </citation>
    <scope>IDENTIFICATION</scope>
</reference>
<dbReference type="GeneTree" id="ENSGT00940000159848"/>
<evidence type="ECO:0000256" key="8">
    <source>
        <dbReference type="ARBA" id="ARBA00023230"/>
    </source>
</evidence>
<dbReference type="GO" id="GO:0035497">
    <property type="term" value="F:cAMP response element binding"/>
    <property type="evidence" value="ECO:0007669"/>
    <property type="project" value="TreeGrafter"/>
</dbReference>
<keyword evidence="13" id="KW-1185">Reference proteome</keyword>
<dbReference type="Ensembl" id="ENSCSET00000003461.1">
    <property type="protein sequence ID" value="ENSCSEP00000003415.1"/>
    <property type="gene ID" value="ENSCSEG00000002240.1"/>
</dbReference>
<comment type="subcellular location">
    <subcellularLocation>
        <location evidence="2">Endoplasmic reticulum membrane</location>
        <topology evidence="2">Single-pass type II membrane protein</topology>
    </subcellularLocation>
    <subcellularLocation>
        <location evidence="1">Nucleus</location>
    </subcellularLocation>
</comment>
<dbReference type="Gene3D" id="1.20.5.170">
    <property type="match status" value="1"/>
</dbReference>
<dbReference type="SMART" id="SM00338">
    <property type="entry name" value="BRLZ"/>
    <property type="match status" value="1"/>
</dbReference>
<dbReference type="PANTHER" id="PTHR46004:SF1">
    <property type="entry name" value="CYCLIC AMP-RESPONSIVE ELEMENT-BINDING PROTEIN 3-LIKE PROTEIN 1"/>
    <property type="match status" value="1"/>
</dbReference>